<organism evidence="5 6">
    <name type="scientific">Pseudoxanthomonas sacheonensis</name>
    <dbReference type="NCBI Taxonomy" id="443615"/>
    <lineage>
        <taxon>Bacteria</taxon>
        <taxon>Pseudomonadati</taxon>
        <taxon>Pseudomonadota</taxon>
        <taxon>Gammaproteobacteria</taxon>
        <taxon>Lysobacterales</taxon>
        <taxon>Lysobacteraceae</taxon>
        <taxon>Pseudoxanthomonas</taxon>
    </lineage>
</organism>
<dbReference type="PANTHER" id="PTHR23407">
    <property type="entry name" value="ATPASE INHIBITOR/5-FORMYLTETRAHYDROFOLATE CYCLO-LIGASE"/>
    <property type="match status" value="1"/>
</dbReference>
<evidence type="ECO:0000256" key="4">
    <source>
        <dbReference type="RuleBase" id="RU361279"/>
    </source>
</evidence>
<keyword evidence="6" id="KW-1185">Reference proteome</keyword>
<keyword evidence="4" id="KW-0460">Magnesium</keyword>
<comment type="catalytic activity">
    <reaction evidence="4">
        <text>(6S)-5-formyl-5,6,7,8-tetrahydrofolate + ATP = (6R)-5,10-methenyltetrahydrofolate + ADP + phosphate</text>
        <dbReference type="Rhea" id="RHEA:10488"/>
        <dbReference type="ChEBI" id="CHEBI:30616"/>
        <dbReference type="ChEBI" id="CHEBI:43474"/>
        <dbReference type="ChEBI" id="CHEBI:57455"/>
        <dbReference type="ChEBI" id="CHEBI:57457"/>
        <dbReference type="ChEBI" id="CHEBI:456216"/>
        <dbReference type="EC" id="6.3.3.2"/>
    </reaction>
</comment>
<evidence type="ECO:0000256" key="1">
    <source>
        <dbReference type="ARBA" id="ARBA00010638"/>
    </source>
</evidence>
<dbReference type="RefSeq" id="WP_310095545.1">
    <property type="nucleotide sequence ID" value="NZ_JAVDTT010000004.1"/>
</dbReference>
<evidence type="ECO:0000256" key="2">
    <source>
        <dbReference type="ARBA" id="ARBA00022741"/>
    </source>
</evidence>
<dbReference type="EC" id="6.3.3.2" evidence="4"/>
<keyword evidence="2 4" id="KW-0547">Nucleotide-binding</keyword>
<proteinExistence type="inferred from homology"/>
<gene>
    <name evidence="5" type="ORF">J2W94_003190</name>
</gene>
<comment type="cofactor">
    <cofactor evidence="4">
        <name>Mg(2+)</name>
        <dbReference type="ChEBI" id="CHEBI:18420"/>
    </cofactor>
</comment>
<dbReference type="InterPro" id="IPR037171">
    <property type="entry name" value="NagB/RpiA_transferase-like"/>
</dbReference>
<protein>
    <recommendedName>
        <fullName evidence="4">5-formyltetrahydrofolate cyclo-ligase</fullName>
        <ecNumber evidence="4">6.3.3.2</ecNumber>
    </recommendedName>
</protein>
<reference evidence="5 6" key="1">
    <citation type="submission" date="2023-07" db="EMBL/GenBank/DDBJ databases">
        <title>Sorghum-associated microbial communities from plants grown in Nebraska, USA.</title>
        <authorList>
            <person name="Schachtman D."/>
        </authorList>
    </citation>
    <scope>NUCLEOTIDE SEQUENCE [LARGE SCALE GENOMIC DNA]</scope>
    <source>
        <strain evidence="5 6">BE107</strain>
    </source>
</reference>
<dbReference type="Gene3D" id="3.40.50.10420">
    <property type="entry name" value="NagB/RpiA/CoA transferase-like"/>
    <property type="match status" value="1"/>
</dbReference>
<dbReference type="InterPro" id="IPR024185">
    <property type="entry name" value="FTHF_cligase-like_sf"/>
</dbReference>
<keyword evidence="4" id="KW-0479">Metal-binding</keyword>
<comment type="similarity">
    <text evidence="1 4">Belongs to the 5-formyltetrahydrofolate cyclo-ligase family.</text>
</comment>
<evidence type="ECO:0000313" key="6">
    <source>
        <dbReference type="Proteomes" id="UP001254759"/>
    </source>
</evidence>
<dbReference type="NCBIfam" id="TIGR02727">
    <property type="entry name" value="MTHFS_bact"/>
    <property type="match status" value="1"/>
</dbReference>
<dbReference type="Proteomes" id="UP001254759">
    <property type="component" value="Unassembled WGS sequence"/>
</dbReference>
<dbReference type="SUPFAM" id="SSF100950">
    <property type="entry name" value="NagB/RpiA/CoA transferase-like"/>
    <property type="match status" value="1"/>
</dbReference>
<dbReference type="EMBL" id="JAVDTT010000004">
    <property type="protein sequence ID" value="MDR6842885.1"/>
    <property type="molecule type" value="Genomic_DNA"/>
</dbReference>
<sequence length="205" mass="22754">MIPDRASLRSGLRSQRRAIPAPQRIAAADALANRLLSLAFAPESGYVAGYWAMDGEIALHSWQLRLPRALIYCLPVLYHENQLRFAPWRPGDALVTNRFGIPEPEVEADSALAPEAMSMVVMPLVGFDGAGRRLGMGGGWYDRSFAFRNASMPPPWLVGVGFDAQRVDTLASEAWDVVPDAICTESQTLLSEPHEYEPREYEPRE</sequence>
<keyword evidence="3 4" id="KW-0067">ATP-binding</keyword>
<dbReference type="PANTHER" id="PTHR23407:SF1">
    <property type="entry name" value="5-FORMYLTETRAHYDROFOLATE CYCLO-LIGASE"/>
    <property type="match status" value="1"/>
</dbReference>
<dbReference type="Pfam" id="PF01812">
    <property type="entry name" value="5-FTHF_cyc-lig"/>
    <property type="match status" value="1"/>
</dbReference>
<name>A0ABU1RY53_9GAMM</name>
<dbReference type="InterPro" id="IPR002698">
    <property type="entry name" value="FTHF_cligase"/>
</dbReference>
<dbReference type="GO" id="GO:0030272">
    <property type="term" value="F:5-formyltetrahydrofolate cyclo-ligase activity"/>
    <property type="evidence" value="ECO:0007669"/>
    <property type="project" value="UniProtKB-EC"/>
</dbReference>
<evidence type="ECO:0000313" key="5">
    <source>
        <dbReference type="EMBL" id="MDR6842885.1"/>
    </source>
</evidence>
<comment type="caution">
    <text evidence="5">The sequence shown here is derived from an EMBL/GenBank/DDBJ whole genome shotgun (WGS) entry which is preliminary data.</text>
</comment>
<dbReference type="PIRSF" id="PIRSF006806">
    <property type="entry name" value="FTHF_cligase"/>
    <property type="match status" value="1"/>
</dbReference>
<evidence type="ECO:0000256" key="3">
    <source>
        <dbReference type="ARBA" id="ARBA00022840"/>
    </source>
</evidence>
<accession>A0ABU1RY53</accession>
<keyword evidence="5" id="KW-0436">Ligase</keyword>